<name>A0ABS7TIN3_9BACT</name>
<evidence type="ECO:0000313" key="5">
    <source>
        <dbReference type="Proteomes" id="UP001139031"/>
    </source>
</evidence>
<dbReference type="Proteomes" id="UP001139031">
    <property type="component" value="Unassembled WGS sequence"/>
</dbReference>
<keyword evidence="2" id="KW-0732">Signal</keyword>
<gene>
    <name evidence="4" type="ORF">K7C98_01785</name>
</gene>
<dbReference type="InterPro" id="IPR011990">
    <property type="entry name" value="TPR-like_helical_dom_sf"/>
</dbReference>
<feature type="chain" id="PRO_5046740096" evidence="2">
    <location>
        <begin position="27"/>
        <end position="958"/>
    </location>
</feature>
<feature type="signal peptide" evidence="2">
    <location>
        <begin position="1"/>
        <end position="26"/>
    </location>
</feature>
<evidence type="ECO:0000259" key="3">
    <source>
        <dbReference type="Pfam" id="PF13485"/>
    </source>
</evidence>
<organism evidence="4 5">
    <name type="scientific">Nannocystis pusilla</name>
    <dbReference type="NCBI Taxonomy" id="889268"/>
    <lineage>
        <taxon>Bacteria</taxon>
        <taxon>Pseudomonadati</taxon>
        <taxon>Myxococcota</taxon>
        <taxon>Polyangia</taxon>
        <taxon>Nannocystales</taxon>
        <taxon>Nannocystaceae</taxon>
        <taxon>Nannocystis</taxon>
    </lineage>
</organism>
<dbReference type="Gene3D" id="1.25.40.10">
    <property type="entry name" value="Tetratricopeptide repeat domain"/>
    <property type="match status" value="4"/>
</dbReference>
<feature type="region of interest" description="Disordered" evidence="1">
    <location>
        <begin position="29"/>
        <end position="77"/>
    </location>
</feature>
<comment type="caution">
    <text evidence="4">The sequence shown here is derived from an EMBL/GenBank/DDBJ whole genome shotgun (WGS) entry which is preliminary data.</text>
</comment>
<sequence length="958" mass="102611">MPRSWSSRPRAAWPVRLLAVLAAATAACRTAPPSEGPPASSDLSERTAPPALDLEGLEGPQDGGDPVAKQPAKRPEPAVVTDLPGAFAALEKGNPEGAASFLAGALRQKPGDERVRLALAHAHLATGATDLAAAALDLKAGQPGPVRMRLLARVLEARGDRSGAIALLQKAAGDPAELPARGELLSLLVAAGQDKDPKAVALREELYDAYDAGKAKTVEQLVAVARAALARGSTGAFHDANMVLGEAEKLPLETGSLEPGFILRDRALLLRGAMFREKYAASEAIETYELVLQRDAWHAEALAGVAAAHLEGLRLAAASETAQRALQVNPRQLDALAVLAKVALVEGRRDEATARAQGDMLATSPGHPDALAVLAGAALARDDAAAYARLRDLAAAGNPLPFWLALADLLVSMHMYEQTHTVLEEAAKRAPDNAYVQSALGLNLLRLGKENEGRAALKAAWKRDRFNERTRNTLDLYDQRIDPLYTDISDGDLSLRLLKEDQEYVSPDMLAIIARARASLDKRYSLRPTPLRIEVFADPSDFSVRTIGVPSLGAVGVCFGRLITAVGPYSGTHNFHQVVWHELAHVYAVQLSKGRVPRWFTEGLSEWESELADPSWARESAELLAASRRKGTLRRLSELELAFLRADSAQGMEVAYTTAAYAVRYLGETYGLPRLIAMLKGYGEGATTEALMEKHLGKPLAVVEKEFETWLFGQLDAKVKGWEPAKSRGDKPDERDKLLTEALGHAQKKDMSSAARSLQQLIQGRGDGYVPRMTLGEVLLQGPSWKQAAEHYTKARGFRPESVEPIIRLAEVARRDGDVAREKALLREGLAIDGMSYDPAARLLMLAAVTADAPGRDYALDRAAAIAPLHPLTLGGQALRAAAAGDKPRARSLSDRALKHMDDGPLAKGPVDTLVVLALAAEAAGDGARAKILAARAAAEPKLPAPAKQAMERVRTAK</sequence>
<dbReference type="Pfam" id="PF13485">
    <property type="entry name" value="Peptidase_MA_2"/>
    <property type="match status" value="1"/>
</dbReference>
<evidence type="ECO:0000256" key="2">
    <source>
        <dbReference type="SAM" id="SignalP"/>
    </source>
</evidence>
<dbReference type="Pfam" id="PF14559">
    <property type="entry name" value="TPR_19"/>
    <property type="match status" value="1"/>
</dbReference>
<proteinExistence type="predicted"/>
<protein>
    <submittedName>
        <fullName evidence="4">Tetratricopeptide repeat protein</fullName>
    </submittedName>
</protein>
<dbReference type="SUPFAM" id="SSF48452">
    <property type="entry name" value="TPR-like"/>
    <property type="match status" value="3"/>
</dbReference>
<keyword evidence="5" id="KW-1185">Reference proteome</keyword>
<evidence type="ECO:0000256" key="1">
    <source>
        <dbReference type="SAM" id="MobiDB-lite"/>
    </source>
</evidence>
<dbReference type="PROSITE" id="PS51257">
    <property type="entry name" value="PROKAR_LIPOPROTEIN"/>
    <property type="match status" value="1"/>
</dbReference>
<accession>A0ABS7TIN3</accession>
<evidence type="ECO:0000313" key="4">
    <source>
        <dbReference type="EMBL" id="MBZ5707971.1"/>
    </source>
</evidence>
<reference evidence="4" key="1">
    <citation type="submission" date="2021-08" db="EMBL/GenBank/DDBJ databases">
        <authorList>
            <person name="Stevens D.C."/>
        </authorList>
    </citation>
    <scope>NUCLEOTIDE SEQUENCE</scope>
    <source>
        <strain evidence="4">DSM 53165</strain>
    </source>
</reference>
<dbReference type="EMBL" id="JAIRAU010000001">
    <property type="protein sequence ID" value="MBZ5707971.1"/>
    <property type="molecule type" value="Genomic_DNA"/>
</dbReference>
<dbReference type="InterPro" id="IPR039568">
    <property type="entry name" value="Peptidase_MA-like_dom"/>
</dbReference>
<feature type="domain" description="Peptidase MA-like" evidence="3">
    <location>
        <begin position="576"/>
        <end position="712"/>
    </location>
</feature>